<reference evidence="4 5" key="1">
    <citation type="submission" date="2024-04" db="EMBL/GenBank/DDBJ databases">
        <authorList>
            <consortium name="Genoscope - CEA"/>
            <person name="William W."/>
        </authorList>
    </citation>
    <scope>NUCLEOTIDE SEQUENCE [LARGE SCALE GENOMIC DNA]</scope>
</reference>
<dbReference type="Pfam" id="PF00685">
    <property type="entry name" value="Sulfotransfer_1"/>
    <property type="match status" value="1"/>
</dbReference>
<evidence type="ECO:0000256" key="1">
    <source>
        <dbReference type="ARBA" id="ARBA00005771"/>
    </source>
</evidence>
<evidence type="ECO:0000313" key="4">
    <source>
        <dbReference type="EMBL" id="CAL1539120.1"/>
    </source>
</evidence>
<feature type="domain" description="Sulfotransferase" evidence="3">
    <location>
        <begin position="8"/>
        <end position="199"/>
    </location>
</feature>
<evidence type="ECO:0000256" key="2">
    <source>
        <dbReference type="ARBA" id="ARBA00022679"/>
    </source>
</evidence>
<dbReference type="Proteomes" id="UP001497497">
    <property type="component" value="Unassembled WGS sequence"/>
</dbReference>
<dbReference type="AlphaFoldDB" id="A0AAV2HY57"/>
<organism evidence="4 5">
    <name type="scientific">Lymnaea stagnalis</name>
    <name type="common">Great pond snail</name>
    <name type="synonym">Helix stagnalis</name>
    <dbReference type="NCBI Taxonomy" id="6523"/>
    <lineage>
        <taxon>Eukaryota</taxon>
        <taxon>Metazoa</taxon>
        <taxon>Spiralia</taxon>
        <taxon>Lophotrochozoa</taxon>
        <taxon>Mollusca</taxon>
        <taxon>Gastropoda</taxon>
        <taxon>Heterobranchia</taxon>
        <taxon>Euthyneura</taxon>
        <taxon>Panpulmonata</taxon>
        <taxon>Hygrophila</taxon>
        <taxon>Lymnaeoidea</taxon>
        <taxon>Lymnaeidae</taxon>
        <taxon>Lymnaea</taxon>
    </lineage>
</organism>
<accession>A0AAV2HY57</accession>
<dbReference type="PANTHER" id="PTHR11783">
    <property type="entry name" value="SULFOTRANSFERASE SULT"/>
    <property type="match status" value="1"/>
</dbReference>
<dbReference type="SUPFAM" id="SSF52540">
    <property type="entry name" value="P-loop containing nucleoside triphosphate hydrolases"/>
    <property type="match status" value="1"/>
</dbReference>
<dbReference type="Gene3D" id="3.40.50.300">
    <property type="entry name" value="P-loop containing nucleotide triphosphate hydrolases"/>
    <property type="match status" value="1"/>
</dbReference>
<evidence type="ECO:0000313" key="5">
    <source>
        <dbReference type="Proteomes" id="UP001497497"/>
    </source>
</evidence>
<dbReference type="EMBL" id="CAXITT010000327">
    <property type="protein sequence ID" value="CAL1539120.1"/>
    <property type="molecule type" value="Genomic_DNA"/>
</dbReference>
<keyword evidence="5" id="KW-1185">Reference proteome</keyword>
<dbReference type="GO" id="GO:0008146">
    <property type="term" value="F:sulfotransferase activity"/>
    <property type="evidence" value="ECO:0007669"/>
    <property type="project" value="InterPro"/>
</dbReference>
<dbReference type="InterPro" id="IPR027417">
    <property type="entry name" value="P-loop_NTPase"/>
</dbReference>
<name>A0AAV2HY57_LYMST</name>
<keyword evidence="2" id="KW-0808">Transferase</keyword>
<sequence>MLELHTVWADIEATNEPRILNNHQFFDVQPKDLLAKKLKVVLVYRNPKDVAVSYFHHVKRMEHFYSYEGDFNAFLKRFAEGNLDNNSMFDYLKGWEQGIRDNPSLDVLVLSYDELRHDPLPHLRALAKFLGKDWGDSFLETVLNNTDIEIMQKLKGLWISDDDGVVMHRKGHVGDWKNHFTVAQNEWFDQIINDAMKDSKLFTFKYTL</sequence>
<proteinExistence type="inferred from homology"/>
<protein>
    <recommendedName>
        <fullName evidence="3">Sulfotransferase domain-containing protein</fullName>
    </recommendedName>
</protein>
<comment type="similarity">
    <text evidence="1">Belongs to the sulfotransferase 1 family.</text>
</comment>
<gene>
    <name evidence="4" type="ORF">GSLYS_00012941001</name>
</gene>
<comment type="caution">
    <text evidence="4">The sequence shown here is derived from an EMBL/GenBank/DDBJ whole genome shotgun (WGS) entry which is preliminary data.</text>
</comment>
<dbReference type="InterPro" id="IPR000863">
    <property type="entry name" value="Sulfotransferase_dom"/>
</dbReference>
<evidence type="ECO:0000259" key="3">
    <source>
        <dbReference type="Pfam" id="PF00685"/>
    </source>
</evidence>